<proteinExistence type="predicted"/>
<feature type="transmembrane region" description="Helical" evidence="1">
    <location>
        <begin position="402"/>
        <end position="421"/>
    </location>
</feature>
<dbReference type="InterPro" id="IPR018580">
    <property type="entry name" value="Uncharacterised_YfhO"/>
</dbReference>
<dbReference type="AlphaFoldDB" id="A7VV10"/>
<dbReference type="PANTHER" id="PTHR38454">
    <property type="entry name" value="INTEGRAL MEMBRANE PROTEIN-RELATED"/>
    <property type="match status" value="1"/>
</dbReference>
<comment type="caution">
    <text evidence="2">The sequence shown here is derived from an EMBL/GenBank/DDBJ whole genome shotgun (WGS) entry which is preliminary data.</text>
</comment>
<dbReference type="Pfam" id="PF09586">
    <property type="entry name" value="YfhO"/>
    <property type="match status" value="1"/>
</dbReference>
<feature type="transmembrane region" description="Helical" evidence="1">
    <location>
        <begin position="101"/>
        <end position="122"/>
    </location>
</feature>
<dbReference type="OrthoDB" id="9815466at2"/>
<feature type="transmembrane region" description="Helical" evidence="1">
    <location>
        <begin position="828"/>
        <end position="849"/>
    </location>
</feature>
<sequence>MDKKRNMGTYLLASVMPGVLLLSVYIALGVYPFGQRSLLITDMSQLYVDFYSYLIDVFHGQKALFFSWEGGLGMNMTGVVSFYLASPFSFLIAFFDKQSVTEGILLITILKTAACGLTFSIYTRKALHLRAAPNLCFSVAYSLMSYVIVYALNIMWLDGVIFLPLVLLGLHRLQDKGSMLLLTIAYTLLFIAQFYIAYMVGIFSLLYFAGLCVVEKRFSLRTIGKFFVSVVLAAGLSAFLWLPTYEQLAYVYLPEPQSFSTGDVTFSKIFSKTLFGSYDSLTYGLPNLYCGMLTMLFVPLYFFNRRISLREKIVSAVISLLLCVSMMVWRLNLLWHGGDEPTWFPYRFSFLLTFCGLFMAIRAFRYHKEYLPRAYGLSVLFSALLMGGLWCFHYEWVTFENLLASILLLLLYGFFMMVSCFRPQLKNVLAVFALLSVCFEMGMNGGNLVDSLDSQFGYEDRSTYTENYNRKEALVQQACRLDSGWYRLEDKTRRNANDAFSLGYHGLAHYSSFTNRNMSSFLSRLGVSARVQGRFLRYSGSSNVIDSLLGIRYVIGRRAPHQDYVPAAEIDGFRLYENPDALPAAFLSSTDLGGFHIAQDENVFEAQNHLMSALLGEEKEYFTAVDGVEMTPSRYAYPGQWFSDGWCTVTKMEGEEAYLEFSLVNDKDQEIYFYMTSSGFADNNYLFLDGRILEDEKHPLTGAVDLGWFEEGETIKVQMYLNGDLTYLQMPLFYGFDAEAFHQDCDALKARGMTEITQDLTGLSGTVEVEEGEAVLFTSLPADPGWTVWVDGEQTPWNTVSDAFLTVRLSKGSHRVSFTFCPAGLREGLLITAASGAVGILGVFWFRFLRSRVKSNGRR</sequence>
<name>A7VV10_9FIRM</name>
<dbReference type="PANTHER" id="PTHR38454:SF1">
    <property type="entry name" value="INTEGRAL MEMBRANE PROTEIN"/>
    <property type="match status" value="1"/>
</dbReference>
<feature type="transmembrane region" description="Helical" evidence="1">
    <location>
        <begin position="143"/>
        <end position="170"/>
    </location>
</feature>
<protein>
    <submittedName>
        <fullName evidence="2">Bacterial membrane protein YfhO</fullName>
    </submittedName>
</protein>
<feature type="transmembrane region" description="Helical" evidence="1">
    <location>
        <begin position="190"/>
        <end position="214"/>
    </location>
</feature>
<accession>A7VV10</accession>
<dbReference type="eggNOG" id="COG4485">
    <property type="taxonomic scope" value="Bacteria"/>
</dbReference>
<evidence type="ECO:0000313" key="3">
    <source>
        <dbReference type="EMBL" id="PEQ23696.1"/>
    </source>
</evidence>
<dbReference type="EMBL" id="ABCB02000019">
    <property type="protein sequence ID" value="EDO60810.1"/>
    <property type="molecule type" value="Genomic_DNA"/>
</dbReference>
<evidence type="ECO:0000256" key="1">
    <source>
        <dbReference type="SAM" id="Phobius"/>
    </source>
</evidence>
<keyword evidence="5" id="KW-1185">Reference proteome</keyword>
<dbReference type="EMBL" id="NOXF01000012">
    <property type="protein sequence ID" value="PEQ23696.1"/>
    <property type="molecule type" value="Genomic_DNA"/>
</dbReference>
<feature type="transmembrane region" description="Helical" evidence="1">
    <location>
        <begin position="313"/>
        <end position="331"/>
    </location>
</feature>
<gene>
    <name evidence="3" type="ORF">CH238_12720</name>
    <name evidence="2" type="ORF">CLOLEP_02415</name>
</gene>
<evidence type="ECO:0000313" key="4">
    <source>
        <dbReference type="Proteomes" id="UP000003490"/>
    </source>
</evidence>
<reference evidence="3 5" key="3">
    <citation type="submission" date="2017-07" db="EMBL/GenBank/DDBJ databases">
        <title>Prevalence of linear plasmids in Cutibacterium (Propionibacterium) acnes isolates obtained from prostatic tissue.</title>
        <authorList>
            <person name="Davidsson S."/>
            <person name="Carlsson J."/>
            <person name="Molling P."/>
            <person name="Andren O."/>
            <person name="Andersson S.-O."/>
            <person name="Brzuszkiewicz E."/>
            <person name="Poehlein A."/>
            <person name="Al-Zeer M."/>
            <person name="Brinkmann V."/>
            <person name="Scavenius C."/>
            <person name="Nazipi S."/>
            <person name="Soderquist B."/>
            <person name="Bruggemann H."/>
        </authorList>
    </citation>
    <scope>NUCLEOTIDE SEQUENCE [LARGE SCALE GENOMIC DNA]</scope>
    <source>
        <strain evidence="3 5">DSM 753</strain>
    </source>
</reference>
<reference evidence="2 4" key="2">
    <citation type="submission" date="2007-08" db="EMBL/GenBank/DDBJ databases">
        <authorList>
            <person name="Fulton L."/>
            <person name="Clifton S."/>
            <person name="Fulton B."/>
            <person name="Xu J."/>
            <person name="Minx P."/>
            <person name="Pepin K.H."/>
            <person name="Johnson M."/>
            <person name="Thiruvilangam P."/>
            <person name="Bhonagiri V."/>
            <person name="Nash W.E."/>
            <person name="Wang C."/>
            <person name="Mardis E.R."/>
            <person name="Wilson R.K."/>
        </authorList>
    </citation>
    <scope>NUCLEOTIDE SEQUENCE [LARGE SCALE GENOMIC DNA]</scope>
    <source>
        <strain evidence="2 4">DSM 753</strain>
    </source>
</reference>
<evidence type="ECO:0000313" key="5">
    <source>
        <dbReference type="Proteomes" id="UP000220611"/>
    </source>
</evidence>
<reference evidence="2 4" key="1">
    <citation type="submission" date="2007-08" db="EMBL/GenBank/DDBJ databases">
        <title>Draft genome sequence of Clostridium leptum (DSM 753).</title>
        <authorList>
            <person name="Sudarsanam P."/>
            <person name="Ley R."/>
            <person name="Guruge J."/>
            <person name="Turnbaugh P.J."/>
            <person name="Mahowald M."/>
            <person name="Liep D."/>
            <person name="Gordon J."/>
        </authorList>
    </citation>
    <scope>NUCLEOTIDE SEQUENCE [LARGE SCALE GENOMIC DNA]</scope>
    <source>
        <strain evidence="2 4">DSM 753</strain>
    </source>
</reference>
<feature type="transmembrane region" description="Helical" evidence="1">
    <location>
        <begin position="281"/>
        <end position="301"/>
    </location>
</feature>
<evidence type="ECO:0000313" key="2">
    <source>
        <dbReference type="EMBL" id="EDO60810.1"/>
    </source>
</evidence>
<feature type="transmembrane region" description="Helical" evidence="1">
    <location>
        <begin position="428"/>
        <end position="446"/>
    </location>
</feature>
<keyword evidence="1" id="KW-1133">Transmembrane helix</keyword>
<feature type="transmembrane region" description="Helical" evidence="1">
    <location>
        <begin position="226"/>
        <end position="244"/>
    </location>
</feature>
<feature type="transmembrane region" description="Helical" evidence="1">
    <location>
        <begin position="7"/>
        <end position="30"/>
    </location>
</feature>
<dbReference type="HOGENOM" id="CLU_008413_3_0_9"/>
<feature type="transmembrane region" description="Helical" evidence="1">
    <location>
        <begin position="343"/>
        <end position="364"/>
    </location>
</feature>
<organism evidence="2 4">
    <name type="scientific">[Clostridium] leptum DSM 753</name>
    <dbReference type="NCBI Taxonomy" id="428125"/>
    <lineage>
        <taxon>Bacteria</taxon>
        <taxon>Bacillati</taxon>
        <taxon>Bacillota</taxon>
        <taxon>Clostridia</taxon>
        <taxon>Eubacteriales</taxon>
        <taxon>Oscillospiraceae</taxon>
        <taxon>Oscillospiraceae incertae sedis</taxon>
    </lineage>
</organism>
<dbReference type="Proteomes" id="UP000003490">
    <property type="component" value="Unassembled WGS sequence"/>
</dbReference>
<feature type="transmembrane region" description="Helical" evidence="1">
    <location>
        <begin position="376"/>
        <end position="396"/>
    </location>
</feature>
<keyword evidence="1" id="KW-0472">Membrane</keyword>
<keyword evidence="1" id="KW-0812">Transmembrane</keyword>
<dbReference type="Proteomes" id="UP000220611">
    <property type="component" value="Unassembled WGS sequence"/>
</dbReference>